<dbReference type="PANTHER" id="PTHR48100">
    <property type="entry name" value="BROAD-SPECIFICITY PHOSPHATASE YOR283W-RELATED"/>
    <property type="match status" value="1"/>
</dbReference>
<dbReference type="SUPFAM" id="SSF53254">
    <property type="entry name" value="Phosphoglycerate mutase-like"/>
    <property type="match status" value="1"/>
</dbReference>
<protein>
    <recommendedName>
        <fullName evidence="4">Histidine phosphatase family protein</fullName>
    </recommendedName>
</protein>
<evidence type="ECO:0000256" key="2">
    <source>
        <dbReference type="ARBA" id="ARBA00023235"/>
    </source>
</evidence>
<keyword evidence="2" id="KW-0413">Isomerase</keyword>
<name>A0A381PJR0_9ZZZZ</name>
<dbReference type="PANTHER" id="PTHR48100:SF1">
    <property type="entry name" value="HISTIDINE PHOSPHATASE FAMILY PROTEIN-RELATED"/>
    <property type="match status" value="1"/>
</dbReference>
<accession>A0A381PJR0</accession>
<evidence type="ECO:0000256" key="1">
    <source>
        <dbReference type="ARBA" id="ARBA00023152"/>
    </source>
</evidence>
<dbReference type="Gene3D" id="3.40.50.1240">
    <property type="entry name" value="Phosphoglycerate mutase-like"/>
    <property type="match status" value="1"/>
</dbReference>
<proteinExistence type="predicted"/>
<dbReference type="PROSITE" id="PS00175">
    <property type="entry name" value="PG_MUTASE"/>
    <property type="match status" value="1"/>
</dbReference>
<gene>
    <name evidence="3" type="ORF">METZ01_LOCUS20099</name>
</gene>
<dbReference type="CDD" id="cd07067">
    <property type="entry name" value="HP_PGM_like"/>
    <property type="match status" value="1"/>
</dbReference>
<dbReference type="EMBL" id="UINC01001006">
    <property type="protein sequence ID" value="SUZ67245.1"/>
    <property type="molecule type" value="Genomic_DNA"/>
</dbReference>
<dbReference type="AlphaFoldDB" id="A0A381PJR0"/>
<dbReference type="Pfam" id="PF00300">
    <property type="entry name" value="His_Phos_1"/>
    <property type="match status" value="1"/>
</dbReference>
<organism evidence="3">
    <name type="scientific">marine metagenome</name>
    <dbReference type="NCBI Taxonomy" id="408172"/>
    <lineage>
        <taxon>unclassified sequences</taxon>
        <taxon>metagenomes</taxon>
        <taxon>ecological metagenomes</taxon>
    </lineage>
</organism>
<sequence>MKKTELILIRHGETEWNSQLRMQGHSNSNLSAVGQAQIRALGQWMKNVPFDHIYSSDSLRARQTAEAITQFSGHTLQFDQRLREKNLGIFEGLTTEEARERHPEVFRLFKTAGSQYVIDEGESTQQLLDRALEAIEVIRHRHHQKRVLLVTHGGVVRVLMKRTLGLEIDAPTRFLIQNTGLFRLVWEDKWMVAQMGGVSHLE</sequence>
<evidence type="ECO:0000313" key="3">
    <source>
        <dbReference type="EMBL" id="SUZ67245.1"/>
    </source>
</evidence>
<reference evidence="3" key="1">
    <citation type="submission" date="2018-05" db="EMBL/GenBank/DDBJ databases">
        <authorList>
            <person name="Lanie J.A."/>
            <person name="Ng W.-L."/>
            <person name="Kazmierczak K.M."/>
            <person name="Andrzejewski T.M."/>
            <person name="Davidsen T.M."/>
            <person name="Wayne K.J."/>
            <person name="Tettelin H."/>
            <person name="Glass J.I."/>
            <person name="Rusch D."/>
            <person name="Podicherti R."/>
            <person name="Tsui H.-C.T."/>
            <person name="Winkler M.E."/>
        </authorList>
    </citation>
    <scope>NUCLEOTIDE SEQUENCE</scope>
</reference>
<dbReference type="InterPro" id="IPR050275">
    <property type="entry name" value="PGM_Phosphatase"/>
</dbReference>
<keyword evidence="1" id="KW-0324">Glycolysis</keyword>
<dbReference type="GO" id="GO:0016791">
    <property type="term" value="F:phosphatase activity"/>
    <property type="evidence" value="ECO:0007669"/>
    <property type="project" value="TreeGrafter"/>
</dbReference>
<dbReference type="InterPro" id="IPR001345">
    <property type="entry name" value="PG/BPGM_mutase_AS"/>
</dbReference>
<dbReference type="InterPro" id="IPR013078">
    <property type="entry name" value="His_Pase_superF_clade-1"/>
</dbReference>
<dbReference type="InterPro" id="IPR029033">
    <property type="entry name" value="His_PPase_superfam"/>
</dbReference>
<dbReference type="GO" id="GO:0005737">
    <property type="term" value="C:cytoplasm"/>
    <property type="evidence" value="ECO:0007669"/>
    <property type="project" value="TreeGrafter"/>
</dbReference>
<dbReference type="SMART" id="SM00855">
    <property type="entry name" value="PGAM"/>
    <property type="match status" value="1"/>
</dbReference>
<evidence type="ECO:0008006" key="4">
    <source>
        <dbReference type="Google" id="ProtNLM"/>
    </source>
</evidence>